<evidence type="ECO:0000313" key="4">
    <source>
        <dbReference type="Proteomes" id="UP000070409"/>
    </source>
</evidence>
<dbReference type="OrthoDB" id="2660825at2"/>
<evidence type="ECO:0000313" key="1">
    <source>
        <dbReference type="EMBL" id="KXO97881.1"/>
    </source>
</evidence>
<dbReference type="Proteomes" id="UP000070258">
    <property type="component" value="Unassembled WGS sequence"/>
</dbReference>
<comment type="caution">
    <text evidence="2">The sequence shown here is derived from an EMBL/GenBank/DDBJ whole genome shotgun (WGS) entry which is preliminary data.</text>
</comment>
<dbReference type="Proteomes" id="UP000070409">
    <property type="component" value="Unassembled WGS sequence"/>
</dbReference>
<proteinExistence type="predicted"/>
<reference evidence="1 4" key="2">
    <citation type="submission" date="2016-02" db="EMBL/GenBank/DDBJ databases">
        <authorList>
            <person name="Teng J.L."/>
            <person name="Tang Y."/>
            <person name="Huang Y."/>
            <person name="Guo F."/>
            <person name="Wei W."/>
            <person name="Chen J.H."/>
            <person name="Wong S.Y."/>
            <person name="Lau S.K."/>
            <person name="Woo P.C."/>
        </authorList>
    </citation>
    <scope>NUCLEOTIDE SEQUENCE [LARGE SCALE GENOMIC DNA]</scope>
    <source>
        <strain evidence="1 4">JCM 13375</strain>
    </source>
</reference>
<dbReference type="RefSeq" id="WP_068570619.1">
    <property type="nucleotide sequence ID" value="NZ_LSRE01000015.1"/>
</dbReference>
<keyword evidence="4" id="KW-1185">Reference proteome</keyword>
<reference evidence="3" key="3">
    <citation type="submission" date="2016-02" db="EMBL/GenBank/DDBJ databases">
        <authorList>
            <person name="Wen L."/>
            <person name="He K."/>
            <person name="Yang H."/>
        </authorList>
    </citation>
    <scope>NUCLEOTIDE SEQUENCE [LARGE SCALE GENOMIC DNA]</scope>
    <source>
        <strain evidence="3">JCM 15929</strain>
    </source>
</reference>
<dbReference type="EMBL" id="LSRE01000015">
    <property type="protein sequence ID" value="KXO97881.1"/>
    <property type="molecule type" value="Genomic_DNA"/>
</dbReference>
<dbReference type="AlphaFoldDB" id="A0A138AQC8"/>
<dbReference type="EMBL" id="LSRF01000012">
    <property type="protein sequence ID" value="KXP12638.1"/>
    <property type="molecule type" value="Genomic_DNA"/>
</dbReference>
<protein>
    <submittedName>
        <fullName evidence="2">Uncharacterized protein</fullName>
    </submittedName>
</protein>
<reference evidence="2" key="1">
    <citation type="submission" date="2016-02" db="EMBL/GenBank/DDBJ databases">
        <authorList>
            <person name="Teng J.L."/>
            <person name="Yang Y."/>
            <person name="Huang Y."/>
            <person name="Guo F."/>
            <person name="Wei W."/>
            <person name="Chen J.H."/>
            <person name="Wong S.Y."/>
            <person name="Lau S.K."/>
            <person name="Woo P.C."/>
        </authorList>
    </citation>
    <scope>NUCLEOTIDE SEQUENCE</scope>
    <source>
        <strain evidence="2">JCM 15929</strain>
    </source>
</reference>
<accession>A0A138AQC8</accession>
<evidence type="ECO:0000313" key="3">
    <source>
        <dbReference type="Proteomes" id="UP000070258"/>
    </source>
</evidence>
<gene>
    <name evidence="2" type="ORF">AXK60_05405</name>
    <name evidence="1" type="ORF">AXK61_21175</name>
</gene>
<name>A0A138AQC8_9ACTN</name>
<organism evidence="2 3">
    <name type="scientific">Tsukamurella pseudospumae</name>
    <dbReference type="NCBI Taxonomy" id="239498"/>
    <lineage>
        <taxon>Bacteria</taxon>
        <taxon>Bacillati</taxon>
        <taxon>Actinomycetota</taxon>
        <taxon>Actinomycetes</taxon>
        <taxon>Mycobacteriales</taxon>
        <taxon>Tsukamurellaceae</taxon>
        <taxon>Tsukamurella</taxon>
    </lineage>
</organism>
<sequence>MINEASFEGEFAVDPPLTLEERTAIAAQNQPVPERAKVPRGGCHWVSNPDGTAIVWDRDPDFDRSAEWLRFLVRHYLKPMGHVLKGRVVAQGHDGSRSEIRATKASVTTQFLNGPIAEEYAFVIGPRGRRTGYGYDSYERSYESQYECHDCGSRDPLGYNYHNGFSRSDDRDYGREYDAAFDRDPDTESRFNGRGDSDRDEQLLAVREFCAGYAGDVHLVQNMELRWGRLDTEIFADADSGVVLEVRRGGIMVISMPIAPNAHRITDAFDEVLAFANALATELHWVVWDPAQHLAARPGTRFRDRAIAFLEHGRRPEYPFRSRRSA</sequence>
<evidence type="ECO:0000313" key="2">
    <source>
        <dbReference type="EMBL" id="KXP12638.1"/>
    </source>
</evidence>